<dbReference type="AlphaFoldDB" id="X1IAA8"/>
<name>X1IAA8_9ZZZZ</name>
<comment type="caution">
    <text evidence="1">The sequence shown here is derived from an EMBL/GenBank/DDBJ whole genome shotgun (WGS) entry which is preliminary data.</text>
</comment>
<dbReference type="EMBL" id="BARU01028058">
    <property type="protein sequence ID" value="GAH66225.1"/>
    <property type="molecule type" value="Genomic_DNA"/>
</dbReference>
<reference evidence="1" key="1">
    <citation type="journal article" date="2014" name="Front. Microbiol.">
        <title>High frequency of phylogenetically diverse reductive dehalogenase-homologous genes in deep subseafloor sedimentary metagenomes.</title>
        <authorList>
            <person name="Kawai M."/>
            <person name="Futagami T."/>
            <person name="Toyoda A."/>
            <person name="Takaki Y."/>
            <person name="Nishi S."/>
            <person name="Hori S."/>
            <person name="Arai W."/>
            <person name="Tsubouchi T."/>
            <person name="Morono Y."/>
            <person name="Uchiyama I."/>
            <person name="Ito T."/>
            <person name="Fujiyama A."/>
            <person name="Inagaki F."/>
            <person name="Takami H."/>
        </authorList>
    </citation>
    <scope>NUCLEOTIDE SEQUENCE</scope>
    <source>
        <strain evidence="1">Expedition CK06-06</strain>
    </source>
</reference>
<gene>
    <name evidence="1" type="ORF">S03H2_44835</name>
</gene>
<feature type="non-terminal residue" evidence="1">
    <location>
        <position position="218"/>
    </location>
</feature>
<protein>
    <submittedName>
        <fullName evidence="1">Uncharacterized protein</fullName>
    </submittedName>
</protein>
<proteinExistence type="predicted"/>
<sequence length="218" mass="24940">MLKNICKLLDKLAREEFKEWEGPEDPTKLEVKSLIIIPTKANIDIDEPRTLSIYAPKELTKASGVKTVIMSDCSDIKIVFSGTKRLVMYLELNLKPHPKDPNIYYNFFKIRGRELGKQAYISCKLGNQEANTLVVVKKPTIRKKGKKGGFISDIKEKYESNPTQRVMYEKGIINIYVKFPGVIRYFSSGLKEIEQRGESRVMLAELIGETFCKTLANR</sequence>
<evidence type="ECO:0000313" key="1">
    <source>
        <dbReference type="EMBL" id="GAH66225.1"/>
    </source>
</evidence>
<accession>X1IAA8</accession>
<organism evidence="1">
    <name type="scientific">marine sediment metagenome</name>
    <dbReference type="NCBI Taxonomy" id="412755"/>
    <lineage>
        <taxon>unclassified sequences</taxon>
        <taxon>metagenomes</taxon>
        <taxon>ecological metagenomes</taxon>
    </lineage>
</organism>